<dbReference type="STRING" id="157652.A0A371IHZ4"/>
<dbReference type="OrthoDB" id="1427124at2759"/>
<dbReference type="Proteomes" id="UP000257109">
    <property type="component" value="Unassembled WGS sequence"/>
</dbReference>
<organism evidence="5 6">
    <name type="scientific">Mucuna pruriens</name>
    <name type="common">Velvet bean</name>
    <name type="synonym">Dolichos pruriens</name>
    <dbReference type="NCBI Taxonomy" id="157652"/>
    <lineage>
        <taxon>Eukaryota</taxon>
        <taxon>Viridiplantae</taxon>
        <taxon>Streptophyta</taxon>
        <taxon>Embryophyta</taxon>
        <taxon>Tracheophyta</taxon>
        <taxon>Spermatophyta</taxon>
        <taxon>Magnoliopsida</taxon>
        <taxon>eudicotyledons</taxon>
        <taxon>Gunneridae</taxon>
        <taxon>Pentapetalae</taxon>
        <taxon>rosids</taxon>
        <taxon>fabids</taxon>
        <taxon>Fabales</taxon>
        <taxon>Fabaceae</taxon>
        <taxon>Papilionoideae</taxon>
        <taxon>50 kb inversion clade</taxon>
        <taxon>NPAAA clade</taxon>
        <taxon>indigoferoid/millettioid clade</taxon>
        <taxon>Phaseoleae</taxon>
        <taxon>Mucuna</taxon>
    </lineage>
</organism>
<evidence type="ECO:0000256" key="1">
    <source>
        <dbReference type="ARBA" id="ARBA00004123"/>
    </source>
</evidence>
<evidence type="ECO:0000313" key="6">
    <source>
        <dbReference type="Proteomes" id="UP000257109"/>
    </source>
</evidence>
<comment type="similarity">
    <text evidence="2">Belongs to the BRX family.</text>
</comment>
<dbReference type="GO" id="GO:0005634">
    <property type="term" value="C:nucleus"/>
    <property type="evidence" value="ECO:0007669"/>
    <property type="project" value="UniProtKB-SubCell"/>
</dbReference>
<evidence type="ECO:0000256" key="3">
    <source>
        <dbReference type="ARBA" id="ARBA00023242"/>
    </source>
</evidence>
<dbReference type="PANTHER" id="PTHR46058:SF40">
    <property type="entry name" value="BRX DOMAIN-CONTAINING PROTEIN"/>
    <property type="match status" value="1"/>
</dbReference>
<dbReference type="InterPro" id="IPR013591">
    <property type="entry name" value="Brevis_radix_dom"/>
</dbReference>
<evidence type="ECO:0000313" key="5">
    <source>
        <dbReference type="EMBL" id="RDY14661.1"/>
    </source>
</evidence>
<evidence type="ECO:0000259" key="4">
    <source>
        <dbReference type="PROSITE" id="PS51514"/>
    </source>
</evidence>
<dbReference type="EMBL" id="QJKJ01000033">
    <property type="protein sequence ID" value="RDY14661.1"/>
    <property type="molecule type" value="Genomic_DNA"/>
</dbReference>
<proteinExistence type="inferred from homology"/>
<evidence type="ECO:0000256" key="2">
    <source>
        <dbReference type="ARBA" id="ARBA00009057"/>
    </source>
</evidence>
<accession>A0A371IHZ4</accession>
<protein>
    <submittedName>
        <fullName evidence="5">Protein Brevis radix-like 4</fullName>
    </submittedName>
</protein>
<dbReference type="PROSITE" id="PS51514">
    <property type="entry name" value="BRX"/>
    <property type="match status" value="1"/>
</dbReference>
<keyword evidence="6" id="KW-1185">Reference proteome</keyword>
<name>A0A371IHZ4_MUCPR</name>
<sequence length="124" mass="13878">MVERLPDGHIADSSTEPCAETTNSILDHSLHDSHIRNTIIPKNEGSSNVANQILPNGARTQNVKAEWVVQDEPGVYISLSSQPGGGNELKRVRFSRRHFTEEQAEKWWAENGTKILERHNIVAL</sequence>
<reference evidence="5" key="1">
    <citation type="submission" date="2018-05" db="EMBL/GenBank/DDBJ databases">
        <title>Draft genome of Mucuna pruriens seed.</title>
        <authorList>
            <person name="Nnadi N.E."/>
            <person name="Vos R."/>
            <person name="Hasami M.H."/>
            <person name="Devisetty U.K."/>
            <person name="Aguiy J.C."/>
        </authorList>
    </citation>
    <scope>NUCLEOTIDE SEQUENCE [LARGE SCALE GENOMIC DNA]</scope>
    <source>
        <strain evidence="5">JCA_2017</strain>
    </source>
</reference>
<dbReference type="AlphaFoldDB" id="A0A371IHZ4"/>
<keyword evidence="3" id="KW-0539">Nucleus</keyword>
<comment type="caution">
    <text evidence="5">The sequence shown here is derived from an EMBL/GenBank/DDBJ whole genome shotgun (WGS) entry which is preliminary data.</text>
</comment>
<dbReference type="PANTHER" id="PTHR46058">
    <property type="entry name" value="PROTEIN BREVIS RADIX-LIKE 1"/>
    <property type="match status" value="1"/>
</dbReference>
<gene>
    <name evidence="5" type="primary">BRXL4</name>
    <name evidence="5" type="ORF">CR513_00243</name>
</gene>
<dbReference type="InterPro" id="IPR044532">
    <property type="entry name" value="BRX-like"/>
</dbReference>
<comment type="subcellular location">
    <subcellularLocation>
        <location evidence="1">Nucleus</location>
    </subcellularLocation>
</comment>
<feature type="domain" description="BRX" evidence="4">
    <location>
        <begin position="65"/>
        <end position="120"/>
    </location>
</feature>
<dbReference type="Pfam" id="PF08381">
    <property type="entry name" value="BRX"/>
    <property type="match status" value="1"/>
</dbReference>